<dbReference type="InterPro" id="IPR001254">
    <property type="entry name" value="Trypsin_dom"/>
</dbReference>
<dbReference type="InterPro" id="IPR001316">
    <property type="entry name" value="Pept_S1A_streptogrisin"/>
</dbReference>
<organism evidence="8 9">
    <name type="scientific">Streptoalloteichus tenebrarius (strain ATCC 17920 / DSM 40477 / JCM 4838 / CBS 697.72 / NBRC 16177 / NCIMB 11028 / NRRL B-12390 / A12253. 1 / ISP 5477)</name>
    <name type="common">Streptomyces tenebrarius</name>
    <dbReference type="NCBI Taxonomy" id="1933"/>
    <lineage>
        <taxon>Bacteria</taxon>
        <taxon>Bacillati</taxon>
        <taxon>Actinomycetota</taxon>
        <taxon>Actinomycetes</taxon>
        <taxon>Pseudonocardiales</taxon>
        <taxon>Pseudonocardiaceae</taxon>
        <taxon>Streptoalloteichus</taxon>
    </lineage>
</organism>
<keyword evidence="6" id="KW-0732">Signal</keyword>
<evidence type="ECO:0000256" key="2">
    <source>
        <dbReference type="ARBA" id="ARBA00022670"/>
    </source>
</evidence>
<keyword evidence="5" id="KW-1015">Disulfide bond</keyword>
<reference evidence="8 9" key="1">
    <citation type="submission" date="2022-06" db="EMBL/GenBank/DDBJ databases">
        <title>Genomic Encyclopedia of Archaeal and Bacterial Type Strains, Phase II (KMG-II): from individual species to whole genera.</title>
        <authorList>
            <person name="Goeker M."/>
        </authorList>
    </citation>
    <scope>NUCLEOTIDE SEQUENCE [LARGE SCALE GENOMIC DNA]</scope>
    <source>
        <strain evidence="8 9">DSM 40477</strain>
    </source>
</reference>
<accession>A0ABT1I2P7</accession>
<feature type="chain" id="PRO_5045208505" description="Peptidase S1 domain-containing protein" evidence="6">
    <location>
        <begin position="23"/>
        <end position="289"/>
    </location>
</feature>
<dbReference type="SUPFAM" id="SSF50494">
    <property type="entry name" value="Trypsin-like serine proteases"/>
    <property type="match status" value="1"/>
</dbReference>
<sequence>MRWSWLVPVVCLLAATVSPPPADSALPPGMVEAVRRDLGLSLGEYLAQAEVGARRRPGADVGAGEPTVPSFVPPFLRAGEPIATARDDQLGRCTAGFVLVAGDGTTRLLTSGHCGRPGERVFSGGLAVAEFERVVTDDLDRGGQGDDYAVVRPLLDLPGFRAGVVDHRGGVVRVDGVAEPVVGAPVCKSGRTTGWTCGRVTAVRTRVRSQAPGAAGRVLGVFAHDACTEPGDSGGPVLSGTRAVGITHGGLTGPDGRCPSRTGGADLAVAEPLATDVLPDLAGLRLRTG</sequence>
<evidence type="ECO:0000313" key="9">
    <source>
        <dbReference type="Proteomes" id="UP001205311"/>
    </source>
</evidence>
<evidence type="ECO:0000256" key="3">
    <source>
        <dbReference type="ARBA" id="ARBA00022801"/>
    </source>
</evidence>
<evidence type="ECO:0000256" key="5">
    <source>
        <dbReference type="ARBA" id="ARBA00023157"/>
    </source>
</evidence>
<dbReference type="PRINTS" id="PR00861">
    <property type="entry name" value="ALYTICPTASE"/>
</dbReference>
<name>A0ABT1I2P7_STRSD</name>
<keyword evidence="2" id="KW-0645">Protease</keyword>
<keyword evidence="4" id="KW-0720">Serine protease</keyword>
<comment type="similarity">
    <text evidence="1">Belongs to the peptidase S1 family.</text>
</comment>
<dbReference type="Gene3D" id="2.40.10.10">
    <property type="entry name" value="Trypsin-like serine proteases"/>
    <property type="match status" value="2"/>
</dbReference>
<protein>
    <recommendedName>
        <fullName evidence="7">Peptidase S1 domain-containing protein</fullName>
    </recommendedName>
</protein>
<dbReference type="InterPro" id="IPR043504">
    <property type="entry name" value="Peptidase_S1_PA_chymotrypsin"/>
</dbReference>
<evidence type="ECO:0000259" key="7">
    <source>
        <dbReference type="Pfam" id="PF00089"/>
    </source>
</evidence>
<evidence type="ECO:0000313" key="8">
    <source>
        <dbReference type="EMBL" id="MCP2261998.1"/>
    </source>
</evidence>
<evidence type="ECO:0000256" key="1">
    <source>
        <dbReference type="ARBA" id="ARBA00007664"/>
    </source>
</evidence>
<feature type="domain" description="Peptidase S1" evidence="7">
    <location>
        <begin position="179"/>
        <end position="255"/>
    </location>
</feature>
<dbReference type="Proteomes" id="UP001205311">
    <property type="component" value="Unassembled WGS sequence"/>
</dbReference>
<dbReference type="InterPro" id="IPR009003">
    <property type="entry name" value="Peptidase_S1_PA"/>
</dbReference>
<gene>
    <name evidence="8" type="ORF">LX15_005729</name>
</gene>
<evidence type="ECO:0000256" key="4">
    <source>
        <dbReference type="ARBA" id="ARBA00022825"/>
    </source>
</evidence>
<proteinExistence type="inferred from homology"/>
<dbReference type="CDD" id="cd21112">
    <property type="entry name" value="alphaLP-like"/>
    <property type="match status" value="1"/>
</dbReference>
<keyword evidence="9" id="KW-1185">Reference proteome</keyword>
<comment type="caution">
    <text evidence="8">The sequence shown here is derived from an EMBL/GenBank/DDBJ whole genome shotgun (WGS) entry which is preliminary data.</text>
</comment>
<evidence type="ECO:0000256" key="6">
    <source>
        <dbReference type="SAM" id="SignalP"/>
    </source>
</evidence>
<dbReference type="EMBL" id="JAMTCP010000054">
    <property type="protein sequence ID" value="MCP2261998.1"/>
    <property type="molecule type" value="Genomic_DNA"/>
</dbReference>
<keyword evidence="3" id="KW-0378">Hydrolase</keyword>
<dbReference type="Pfam" id="PF00089">
    <property type="entry name" value="Trypsin"/>
    <property type="match status" value="1"/>
</dbReference>
<feature type="signal peptide" evidence="6">
    <location>
        <begin position="1"/>
        <end position="22"/>
    </location>
</feature>